<evidence type="ECO:0000256" key="1">
    <source>
        <dbReference type="SAM" id="Coils"/>
    </source>
</evidence>
<dbReference type="HOGENOM" id="CLU_018003_0_0_1"/>
<evidence type="ECO:0000313" key="4">
    <source>
        <dbReference type="Proteomes" id="UP000027222"/>
    </source>
</evidence>
<proteinExistence type="predicted"/>
<dbReference type="Pfam" id="PF01926">
    <property type="entry name" value="MMR_HSR1"/>
    <property type="match status" value="1"/>
</dbReference>
<dbReference type="InterPro" id="IPR027417">
    <property type="entry name" value="P-loop_NTPase"/>
</dbReference>
<accession>A0A067TSZ7</accession>
<dbReference type="STRING" id="685588.A0A067TSZ7"/>
<keyword evidence="1" id="KW-0175">Coiled coil</keyword>
<dbReference type="Proteomes" id="UP000027222">
    <property type="component" value="Unassembled WGS sequence"/>
</dbReference>
<dbReference type="AlphaFoldDB" id="A0A067TSZ7"/>
<gene>
    <name evidence="3" type="ORF">GALMADRAFT_60058</name>
</gene>
<dbReference type="InterPro" id="IPR006073">
    <property type="entry name" value="GTP-bd"/>
</dbReference>
<dbReference type="SUPFAM" id="SSF52540">
    <property type="entry name" value="P-loop containing nucleoside triphosphate hydrolases"/>
    <property type="match status" value="1"/>
</dbReference>
<feature type="domain" description="G" evidence="2">
    <location>
        <begin position="1"/>
        <end position="70"/>
    </location>
</feature>
<dbReference type="EMBL" id="KL142370">
    <property type="protein sequence ID" value="KDR82098.1"/>
    <property type="molecule type" value="Genomic_DNA"/>
</dbReference>
<dbReference type="GO" id="GO:0005525">
    <property type="term" value="F:GTP binding"/>
    <property type="evidence" value="ECO:0007669"/>
    <property type="project" value="InterPro"/>
</dbReference>
<organism evidence="3 4">
    <name type="scientific">Galerina marginata (strain CBS 339.88)</name>
    <dbReference type="NCBI Taxonomy" id="685588"/>
    <lineage>
        <taxon>Eukaryota</taxon>
        <taxon>Fungi</taxon>
        <taxon>Dikarya</taxon>
        <taxon>Basidiomycota</taxon>
        <taxon>Agaricomycotina</taxon>
        <taxon>Agaricomycetes</taxon>
        <taxon>Agaricomycetidae</taxon>
        <taxon>Agaricales</taxon>
        <taxon>Agaricineae</taxon>
        <taxon>Strophariaceae</taxon>
        <taxon>Galerina</taxon>
    </lineage>
</organism>
<name>A0A067TSZ7_GALM3</name>
<keyword evidence="4" id="KW-1185">Reference proteome</keyword>
<protein>
    <recommendedName>
        <fullName evidence="2">G domain-containing protein</fullName>
    </recommendedName>
</protein>
<evidence type="ECO:0000259" key="2">
    <source>
        <dbReference type="Pfam" id="PF01926"/>
    </source>
</evidence>
<dbReference type="Gene3D" id="3.40.50.300">
    <property type="entry name" value="P-loop containing nucleotide triphosphate hydrolases"/>
    <property type="match status" value="1"/>
</dbReference>
<reference evidence="4" key="1">
    <citation type="journal article" date="2014" name="Proc. Natl. Acad. Sci. U.S.A.">
        <title>Extensive sampling of basidiomycete genomes demonstrates inadequacy of the white-rot/brown-rot paradigm for wood decay fungi.</title>
        <authorList>
            <person name="Riley R."/>
            <person name="Salamov A.A."/>
            <person name="Brown D.W."/>
            <person name="Nagy L.G."/>
            <person name="Floudas D."/>
            <person name="Held B.W."/>
            <person name="Levasseur A."/>
            <person name="Lombard V."/>
            <person name="Morin E."/>
            <person name="Otillar R."/>
            <person name="Lindquist E.A."/>
            <person name="Sun H."/>
            <person name="LaButti K.M."/>
            <person name="Schmutz J."/>
            <person name="Jabbour D."/>
            <person name="Luo H."/>
            <person name="Baker S.E."/>
            <person name="Pisabarro A.G."/>
            <person name="Walton J.D."/>
            <person name="Blanchette R.A."/>
            <person name="Henrissat B."/>
            <person name="Martin F."/>
            <person name="Cullen D."/>
            <person name="Hibbett D.S."/>
            <person name="Grigoriev I.V."/>
        </authorList>
    </citation>
    <scope>NUCLEOTIDE SEQUENCE [LARGE SCALE GENOMIC DNA]</scope>
    <source>
        <strain evidence="4">CBS 339.88</strain>
    </source>
</reference>
<dbReference type="OrthoDB" id="8954335at2759"/>
<dbReference type="CDD" id="cd00882">
    <property type="entry name" value="Ras_like_GTPase"/>
    <property type="match status" value="1"/>
</dbReference>
<feature type="coiled-coil region" evidence="1">
    <location>
        <begin position="223"/>
        <end position="257"/>
    </location>
</feature>
<sequence length="284" mass="32377">MGPTGSGKSTFISVATGFGMDIGHSLQSCTTEINLVRLTIDGLAGFSLVLVDTPGFDDTNKSDSDILKMISDWLTQTYEQKILLNGLLYLHRITDNRMAYTPLKNLRMFKELCGHKALQNVILTTTMWEEEDPGVGAEREKDLKDNYWKPMVDRGSVTRRFEKQTQAVAFKVLEPLLEGAVQRHSLLIQDELVELRLKLSETAAGRALYSELEKLVTKQQGVLQRMRSELQNDIQDMHTLKQEYKELQKSLNSLFDELRALEVPIGRRLLKTFTSVFQTKHRRA</sequence>
<evidence type="ECO:0000313" key="3">
    <source>
        <dbReference type="EMBL" id="KDR82098.1"/>
    </source>
</evidence>